<feature type="region of interest" description="Disordered" evidence="1">
    <location>
        <begin position="120"/>
        <end position="147"/>
    </location>
</feature>
<evidence type="ECO:0000313" key="4">
    <source>
        <dbReference type="Proteomes" id="UP000017559"/>
    </source>
</evidence>
<proteinExistence type="predicted"/>
<feature type="region of interest" description="Disordered" evidence="1">
    <location>
        <begin position="1"/>
        <end position="34"/>
    </location>
</feature>
<name>V2WP24_MONRO</name>
<dbReference type="HOGENOM" id="CLU_1094592_0_0_1"/>
<dbReference type="Proteomes" id="UP000017559">
    <property type="component" value="Unassembled WGS sequence"/>
</dbReference>
<evidence type="ECO:0000256" key="1">
    <source>
        <dbReference type="SAM" id="MobiDB-lite"/>
    </source>
</evidence>
<dbReference type="EMBL" id="AWSO01000635">
    <property type="protein sequence ID" value="ESK88603.1"/>
    <property type="molecule type" value="Genomic_DNA"/>
</dbReference>
<evidence type="ECO:0000313" key="3">
    <source>
        <dbReference type="EMBL" id="ESK88603.1"/>
    </source>
</evidence>
<dbReference type="OrthoDB" id="2891248at2759"/>
<keyword evidence="2" id="KW-0472">Membrane</keyword>
<protein>
    <submittedName>
        <fullName evidence="3">Uncharacterized protein</fullName>
    </submittedName>
</protein>
<comment type="caution">
    <text evidence="3">The sequence shown here is derived from an EMBL/GenBank/DDBJ whole genome shotgun (WGS) entry which is preliminary data.</text>
</comment>
<organism evidence="3 4">
    <name type="scientific">Moniliophthora roreri (strain MCA 2997)</name>
    <name type="common">Cocoa frosty pod rot fungus</name>
    <name type="synonym">Crinipellis roreri</name>
    <dbReference type="NCBI Taxonomy" id="1381753"/>
    <lineage>
        <taxon>Eukaryota</taxon>
        <taxon>Fungi</taxon>
        <taxon>Dikarya</taxon>
        <taxon>Basidiomycota</taxon>
        <taxon>Agaricomycotina</taxon>
        <taxon>Agaricomycetes</taxon>
        <taxon>Agaricomycetidae</taxon>
        <taxon>Agaricales</taxon>
        <taxon>Marasmiineae</taxon>
        <taxon>Marasmiaceae</taxon>
        <taxon>Moniliophthora</taxon>
    </lineage>
</organism>
<feature type="transmembrane region" description="Helical" evidence="2">
    <location>
        <begin position="42"/>
        <end position="62"/>
    </location>
</feature>
<reference evidence="3 4" key="1">
    <citation type="journal article" date="2014" name="BMC Genomics">
        <title>Genome and secretome analysis of the hemibiotrophic fungal pathogen, Moniliophthora roreri, which causes frosty pod rot disease of cacao: mechanisms of the biotrophic and necrotrophic phases.</title>
        <authorList>
            <person name="Meinhardt L.W."/>
            <person name="Costa G.G.L."/>
            <person name="Thomazella D.P.T."/>
            <person name="Teixeira P.J.P.L."/>
            <person name="Carazzolle M.F."/>
            <person name="Schuster S.C."/>
            <person name="Carlson J.E."/>
            <person name="Guiltinan M.J."/>
            <person name="Mieczkowski P."/>
            <person name="Farmer A."/>
            <person name="Ramaraj T."/>
            <person name="Crozier J."/>
            <person name="Davis R.E."/>
            <person name="Shao J."/>
            <person name="Melnick R.L."/>
            <person name="Pereira G.A.G."/>
            <person name="Bailey B.A."/>
        </authorList>
    </citation>
    <scope>NUCLEOTIDE SEQUENCE [LARGE SCALE GENOMIC DNA]</scope>
    <source>
        <strain evidence="3 4">MCA 2997</strain>
    </source>
</reference>
<accession>V2WP24</accession>
<feature type="compositionally biased region" description="Pro residues" evidence="1">
    <location>
        <begin position="136"/>
        <end position="147"/>
    </location>
</feature>
<keyword evidence="2" id="KW-0812">Transmembrane</keyword>
<dbReference type="AlphaFoldDB" id="V2WP24"/>
<sequence length="226" mass="24816">MSSTNPNSTVSFTLADSPTPTPTSSGHDSNNNRQAPNRGANYFFGFLITFIALLLLFIGCGIGTRRRLQRRRGLLDLGVWGDTQSVIAAQEEPQFLEPKFVKFVGGTWSSIQPLSTSLISFQSSPESEETKKVPSRPDPPTRMPSPNPIAYHGLSLPVWSSTARASKSEGEESPRLTSDLMQVAVMISMPSTSHVENISPDDEQPLPEYQLGVARIPWEHGRTLFT</sequence>
<gene>
    <name evidence="3" type="ORF">Moror_3101</name>
</gene>
<keyword evidence="2" id="KW-1133">Transmembrane helix</keyword>
<keyword evidence="4" id="KW-1185">Reference proteome</keyword>
<evidence type="ECO:0000256" key="2">
    <source>
        <dbReference type="SAM" id="Phobius"/>
    </source>
</evidence>
<dbReference type="KEGG" id="mrr:Moror_3101"/>